<dbReference type="EMBL" id="JPRP01000001">
    <property type="protein sequence ID" value="KFE99604.1"/>
    <property type="molecule type" value="Genomic_DNA"/>
</dbReference>
<dbReference type="AlphaFoldDB" id="A0A085Z591"/>
<dbReference type="STRING" id="236814.IX39_02775"/>
<accession>A0A085Z591</accession>
<dbReference type="OrthoDB" id="9806395at2"/>
<dbReference type="InterPro" id="IPR036465">
    <property type="entry name" value="vWFA_dom_sf"/>
</dbReference>
<sequence>MNRRLLAYFLLDTSGSMNGEPIHALNNAFNGLISMLRSDPQAMDTLHLSVTTFDREVKNIIPMVDLASFHPMEITCPDSGPTHTGAALELVSALVQIDLIKGSTEVKGDWKPLLFIFTDGKPSDIQKYRQMIPVIKNMDFGAIVGCAAGPKADESFLKELTDNVVKLDTTDAATLSSFFKWVSSSITMGGKSQGTGESISLPPPPSELNIII</sequence>
<dbReference type="PROSITE" id="PS50234">
    <property type="entry name" value="VWFA"/>
    <property type="match status" value="1"/>
</dbReference>
<reference evidence="2 3" key="1">
    <citation type="submission" date="2014-07" db="EMBL/GenBank/DDBJ databases">
        <title>Genome of Chryseobacterium formosense LMG 24722.</title>
        <authorList>
            <person name="Pipes S.E."/>
            <person name="Stropko S.J."/>
            <person name="Newman J.D."/>
        </authorList>
    </citation>
    <scope>NUCLEOTIDE SEQUENCE [LARGE SCALE GENOMIC DNA]</scope>
    <source>
        <strain evidence="2 3">LMG 24722</strain>
    </source>
</reference>
<keyword evidence="3" id="KW-1185">Reference proteome</keyword>
<dbReference type="Pfam" id="PF00092">
    <property type="entry name" value="VWA"/>
    <property type="match status" value="1"/>
</dbReference>
<evidence type="ECO:0000313" key="2">
    <source>
        <dbReference type="EMBL" id="KFE99604.1"/>
    </source>
</evidence>
<dbReference type="RefSeq" id="WP_034673256.1">
    <property type="nucleotide sequence ID" value="NZ_FPAP01000004.1"/>
</dbReference>
<dbReference type="InterPro" id="IPR011392">
    <property type="entry name" value="Tellurite-R_TerY"/>
</dbReference>
<dbReference type="SMART" id="SM00327">
    <property type="entry name" value="VWA"/>
    <property type="match status" value="1"/>
</dbReference>
<feature type="domain" description="VWFA" evidence="1">
    <location>
        <begin position="6"/>
        <end position="182"/>
    </location>
</feature>
<proteinExistence type="predicted"/>
<gene>
    <name evidence="2" type="ORF">IX39_02775</name>
</gene>
<dbReference type="PIRSF" id="PIRSF020634">
    <property type="entry name" value="TerY_vWA"/>
    <property type="match status" value="1"/>
</dbReference>
<name>A0A085Z591_9FLAO</name>
<dbReference type="Gene3D" id="3.40.50.410">
    <property type="entry name" value="von Willebrand factor, type A domain"/>
    <property type="match status" value="1"/>
</dbReference>
<dbReference type="InterPro" id="IPR002035">
    <property type="entry name" value="VWF_A"/>
</dbReference>
<comment type="caution">
    <text evidence="2">The sequence shown here is derived from an EMBL/GenBank/DDBJ whole genome shotgun (WGS) entry which is preliminary data.</text>
</comment>
<dbReference type="eggNOG" id="COG4245">
    <property type="taxonomic scope" value="Bacteria"/>
</dbReference>
<protein>
    <submittedName>
        <fullName evidence="2">Tellurium resistance protein</fullName>
    </submittedName>
</protein>
<dbReference type="SUPFAM" id="SSF53300">
    <property type="entry name" value="vWA-like"/>
    <property type="match status" value="1"/>
</dbReference>
<dbReference type="Proteomes" id="UP000028713">
    <property type="component" value="Unassembled WGS sequence"/>
</dbReference>
<organism evidence="2 3">
    <name type="scientific">Chryseobacterium formosense</name>
    <dbReference type="NCBI Taxonomy" id="236814"/>
    <lineage>
        <taxon>Bacteria</taxon>
        <taxon>Pseudomonadati</taxon>
        <taxon>Bacteroidota</taxon>
        <taxon>Flavobacteriia</taxon>
        <taxon>Flavobacteriales</taxon>
        <taxon>Weeksellaceae</taxon>
        <taxon>Chryseobacterium group</taxon>
        <taxon>Chryseobacterium</taxon>
    </lineage>
</organism>
<evidence type="ECO:0000259" key="1">
    <source>
        <dbReference type="PROSITE" id="PS50234"/>
    </source>
</evidence>
<evidence type="ECO:0000313" key="3">
    <source>
        <dbReference type="Proteomes" id="UP000028713"/>
    </source>
</evidence>